<dbReference type="EnsemblBacteria" id="BAG02712">
    <property type="protein sequence ID" value="BAG02712"/>
    <property type="gene ID" value="MAE_28900"/>
</dbReference>
<evidence type="ECO:0000313" key="1">
    <source>
        <dbReference type="EMBL" id="BAG02712.1"/>
    </source>
</evidence>
<evidence type="ECO:0000313" key="2">
    <source>
        <dbReference type="Proteomes" id="UP000001510"/>
    </source>
</evidence>
<dbReference type="Proteomes" id="UP000001510">
    <property type="component" value="Chromosome"/>
</dbReference>
<reference evidence="1 2" key="1">
    <citation type="journal article" date="2007" name="DNA Res.">
        <title>Complete genomic structure of the bloom-forming toxic cyanobacterium Microcystis aeruginosa NIES-843.</title>
        <authorList>
            <person name="Kaneko T."/>
            <person name="Nakajima N."/>
            <person name="Okamoto S."/>
            <person name="Suzuki I."/>
            <person name="Tanabe Y."/>
            <person name="Tamaoki M."/>
            <person name="Nakamura Y."/>
            <person name="Kasai F."/>
            <person name="Watanabe A."/>
            <person name="Kawashima K."/>
            <person name="Kishida Y."/>
            <person name="Ono A."/>
            <person name="Shimizu Y."/>
            <person name="Takahashi C."/>
            <person name="Minami C."/>
            <person name="Fujishiro T."/>
            <person name="Kohara M."/>
            <person name="Katoh M."/>
            <person name="Nakazaki N."/>
            <person name="Nakayama S."/>
            <person name="Yamada M."/>
            <person name="Tabata S."/>
            <person name="Watanabe M.M."/>
        </authorList>
    </citation>
    <scope>NUCLEOTIDE SEQUENCE [LARGE SCALE GENOMIC DNA]</scope>
    <source>
        <strain evidence="2">NIES-843 / IAM M-247</strain>
    </source>
</reference>
<accession>B0JJS0</accession>
<proteinExistence type="predicted"/>
<gene>
    <name evidence="1" type="ordered locus">MAE_28900</name>
</gene>
<dbReference type="HOGENOM" id="CLU_3100870_0_0_3"/>
<dbReference type="AlphaFoldDB" id="B0JJS0"/>
<dbReference type="KEGG" id="mar:MAE_28900"/>
<keyword evidence="2" id="KW-1185">Reference proteome</keyword>
<protein>
    <submittedName>
        <fullName evidence="1">Uncharacterized protein</fullName>
    </submittedName>
</protein>
<dbReference type="PaxDb" id="449447-MAE_28900"/>
<name>B0JJS0_MICAN</name>
<organism evidence="1 2">
    <name type="scientific">Microcystis aeruginosa (strain NIES-843 / IAM M-2473)</name>
    <dbReference type="NCBI Taxonomy" id="449447"/>
    <lineage>
        <taxon>Bacteria</taxon>
        <taxon>Bacillati</taxon>
        <taxon>Cyanobacteriota</taxon>
        <taxon>Cyanophyceae</taxon>
        <taxon>Oscillatoriophycideae</taxon>
        <taxon>Chroococcales</taxon>
        <taxon>Microcystaceae</taxon>
        <taxon>Microcystis</taxon>
    </lineage>
</organism>
<dbReference type="EMBL" id="AP009552">
    <property type="protein sequence ID" value="BAG02712.1"/>
    <property type="molecule type" value="Genomic_DNA"/>
</dbReference>
<sequence length="51" mass="5686">MPSLKSLIIWLQAISLPDDWVAPSVCHNTTNKVAMVIVIDNDFLSILYSLV</sequence>